<organism evidence="4 7">
    <name type="scientific">Methylopila capsulata</name>
    <dbReference type="NCBI Taxonomy" id="61654"/>
    <lineage>
        <taxon>Bacteria</taxon>
        <taxon>Pseudomonadati</taxon>
        <taxon>Pseudomonadota</taxon>
        <taxon>Alphaproteobacteria</taxon>
        <taxon>Hyphomicrobiales</taxon>
        <taxon>Methylopilaceae</taxon>
        <taxon>Methylopila</taxon>
    </lineage>
</organism>
<dbReference type="Gene3D" id="3.40.190.10">
    <property type="entry name" value="Periplasmic binding protein-like II"/>
    <property type="match status" value="2"/>
</dbReference>
<comment type="caution">
    <text evidence="4">The sequence shown here is derived from an EMBL/GenBank/DDBJ whole genome shotgun (WGS) entry which is preliminary data.</text>
</comment>
<reference evidence="4" key="3">
    <citation type="submission" date="2023-01" db="EMBL/GenBank/DDBJ databases">
        <authorList>
            <person name="Sun Q."/>
            <person name="Evtushenko L."/>
        </authorList>
    </citation>
    <scope>NUCLEOTIDE SEQUENCE</scope>
    <source>
        <strain evidence="4">VKM B-1606</strain>
    </source>
</reference>
<reference evidence="4" key="1">
    <citation type="journal article" date="2014" name="Int. J. Syst. Evol. Microbiol.">
        <title>Complete genome sequence of Corynebacterium casei LMG S-19264T (=DSM 44701T), isolated from a smear-ripened cheese.</title>
        <authorList>
            <consortium name="US DOE Joint Genome Institute (JGI-PGF)"/>
            <person name="Walter F."/>
            <person name="Albersmeier A."/>
            <person name="Kalinowski J."/>
            <person name="Ruckert C."/>
        </authorList>
    </citation>
    <scope>NUCLEOTIDE SEQUENCE</scope>
    <source>
        <strain evidence="4">VKM B-1606</strain>
    </source>
</reference>
<dbReference type="SUPFAM" id="SSF53850">
    <property type="entry name" value="Periplasmic binding protein-like II"/>
    <property type="match status" value="1"/>
</dbReference>
<evidence type="ECO:0000313" key="5">
    <source>
        <dbReference type="EMBL" id="MBM7850066.1"/>
    </source>
</evidence>
<accession>A0A9W6ITH9</accession>
<keyword evidence="6" id="KW-1185">Reference proteome</keyword>
<dbReference type="InterPro" id="IPR001638">
    <property type="entry name" value="Solute-binding_3/MltF_N"/>
</dbReference>
<gene>
    <name evidence="4" type="ORF">GCM10008170_13760</name>
    <name evidence="5" type="ORF">JOD31_000278</name>
</gene>
<dbReference type="PANTHER" id="PTHR35936:SF17">
    <property type="entry name" value="ARGININE-BINDING EXTRACELLULAR PROTEIN ARTP"/>
    <property type="match status" value="1"/>
</dbReference>
<name>A0A9W6ITH9_9HYPH</name>
<reference evidence="5 6" key="2">
    <citation type="submission" date="2021-01" db="EMBL/GenBank/DDBJ databases">
        <title>Genomic Encyclopedia of Type Strains, Phase IV (KMG-IV): sequencing the most valuable type-strain genomes for metagenomic binning, comparative biology and taxonomic classification.</title>
        <authorList>
            <person name="Goeker M."/>
        </authorList>
    </citation>
    <scope>NUCLEOTIDE SEQUENCE [LARGE SCALE GENOMIC DNA]</scope>
    <source>
        <strain evidence="5 6">DSM 6130</strain>
    </source>
</reference>
<dbReference type="Proteomes" id="UP001143400">
    <property type="component" value="Unassembled WGS sequence"/>
</dbReference>
<evidence type="ECO:0000259" key="3">
    <source>
        <dbReference type="SMART" id="SM00062"/>
    </source>
</evidence>
<dbReference type="EMBL" id="BSFF01000002">
    <property type="protein sequence ID" value="GLK55357.1"/>
    <property type="molecule type" value="Genomic_DNA"/>
</dbReference>
<feature type="domain" description="Solute-binding protein family 3/N-terminal" evidence="3">
    <location>
        <begin position="43"/>
        <end position="275"/>
    </location>
</feature>
<dbReference type="EMBL" id="JAFBCY010000001">
    <property type="protein sequence ID" value="MBM7850066.1"/>
    <property type="molecule type" value="Genomic_DNA"/>
</dbReference>
<evidence type="ECO:0000256" key="2">
    <source>
        <dbReference type="SAM" id="SignalP"/>
    </source>
</evidence>
<keyword evidence="1 2" id="KW-0732">Signal</keyword>
<feature type="signal peptide" evidence="2">
    <location>
        <begin position="1"/>
        <end position="24"/>
    </location>
</feature>
<evidence type="ECO:0000313" key="7">
    <source>
        <dbReference type="Proteomes" id="UP001143400"/>
    </source>
</evidence>
<dbReference type="NCBIfam" id="TIGR03871">
    <property type="entry name" value="ABC_peri_MoxJ_2"/>
    <property type="match status" value="1"/>
</dbReference>
<evidence type="ECO:0000256" key="1">
    <source>
        <dbReference type="ARBA" id="ARBA00022729"/>
    </source>
</evidence>
<sequence>MESFGRRLVSTPFLSLSFAAAALAAGLSGPAAAQTSDLVNRATLRVCADPADMPLSNEKGEGFENKLADLLAKDLGVPVDYTWFPQATGFYRMTLGSKRCDVVMGFVAAGDPVLNTNPYFKSAWVLISKKGGALDGVDALTDPKVKDTRLGVIAGTAPASHMVRDGLIVRARPYSLMVDRRFDSPAEQMLRDIDAGEIDGGILWGPIGGYFATVKGEGKYNVVPLVKEPGQPPMTYRITMGIRPNELNWKHRLNEFIAKHQDEINKILLDYGVPLLDEQDKPITAAR</sequence>
<evidence type="ECO:0000313" key="6">
    <source>
        <dbReference type="Proteomes" id="UP000758856"/>
    </source>
</evidence>
<dbReference type="Proteomes" id="UP000758856">
    <property type="component" value="Unassembled WGS sequence"/>
</dbReference>
<dbReference type="PANTHER" id="PTHR35936">
    <property type="entry name" value="MEMBRANE-BOUND LYTIC MUREIN TRANSGLYCOSYLASE F"/>
    <property type="match status" value="1"/>
</dbReference>
<dbReference type="AlphaFoldDB" id="A0A9W6ITH9"/>
<dbReference type="InterPro" id="IPR022448">
    <property type="entry name" value="Quinoprotein_dehydrogenase"/>
</dbReference>
<protein>
    <submittedName>
        <fullName evidence="4">Methanol oxidation protein</fullName>
    </submittedName>
    <submittedName>
        <fullName evidence="5">Quinoprotein dehydrogenase-associated probable ABC transporter substrate-binding protein</fullName>
    </submittedName>
</protein>
<proteinExistence type="predicted"/>
<evidence type="ECO:0000313" key="4">
    <source>
        <dbReference type="EMBL" id="GLK55357.1"/>
    </source>
</evidence>
<feature type="chain" id="PRO_5041000507" evidence="2">
    <location>
        <begin position="25"/>
        <end position="287"/>
    </location>
</feature>
<dbReference type="RefSeq" id="WP_428980893.1">
    <property type="nucleotide sequence ID" value="NZ_BSFF01000002.1"/>
</dbReference>
<dbReference type="SMART" id="SM00062">
    <property type="entry name" value="PBPb"/>
    <property type="match status" value="1"/>
</dbReference>